<feature type="region of interest" description="Disordered" evidence="1">
    <location>
        <begin position="1"/>
        <end position="28"/>
    </location>
</feature>
<evidence type="ECO:0000313" key="2">
    <source>
        <dbReference type="EMBL" id="AFZ20585.1"/>
    </source>
</evidence>
<proteinExistence type="predicted"/>
<evidence type="ECO:0000256" key="1">
    <source>
        <dbReference type="SAM" id="MobiDB-lite"/>
    </source>
</evidence>
<dbReference type="STRING" id="1173027.Mic7113_4923"/>
<dbReference type="KEGG" id="mic:Mic7113_4923"/>
<evidence type="ECO:0000313" key="3">
    <source>
        <dbReference type="Proteomes" id="UP000010471"/>
    </source>
</evidence>
<sequence length="41" mass="4600">MEINLDRASYRLNPPSDRRSKAPEQSKTVVNGQGLVQVMLT</sequence>
<accession>K9WJM7</accession>
<dbReference type="Proteomes" id="UP000010471">
    <property type="component" value="Chromosome"/>
</dbReference>
<dbReference type="AlphaFoldDB" id="K9WJM7"/>
<reference evidence="2 3" key="1">
    <citation type="submission" date="2012-06" db="EMBL/GenBank/DDBJ databases">
        <title>Finished chromosome of genome of Microcoleus sp. PCC 7113.</title>
        <authorList>
            <consortium name="US DOE Joint Genome Institute"/>
            <person name="Gugger M."/>
            <person name="Coursin T."/>
            <person name="Rippka R."/>
            <person name="Tandeau De Marsac N."/>
            <person name="Huntemann M."/>
            <person name="Wei C.-L."/>
            <person name="Han J."/>
            <person name="Detter J.C."/>
            <person name="Han C."/>
            <person name="Tapia R."/>
            <person name="Chen A."/>
            <person name="Kyrpides N."/>
            <person name="Mavromatis K."/>
            <person name="Markowitz V."/>
            <person name="Szeto E."/>
            <person name="Ivanova N."/>
            <person name="Pagani I."/>
            <person name="Pati A."/>
            <person name="Goodwin L."/>
            <person name="Nordberg H.P."/>
            <person name="Cantor M.N."/>
            <person name="Hua S.X."/>
            <person name="Woyke T."/>
            <person name="Kerfeld C.A."/>
        </authorList>
    </citation>
    <scope>NUCLEOTIDE SEQUENCE [LARGE SCALE GENOMIC DNA]</scope>
    <source>
        <strain evidence="2 3">PCC 7113</strain>
    </source>
</reference>
<dbReference type="HOGENOM" id="CLU_3272835_0_0_3"/>
<name>K9WJM7_9CYAN</name>
<keyword evidence="3" id="KW-1185">Reference proteome</keyword>
<dbReference type="EMBL" id="CP003630">
    <property type="protein sequence ID" value="AFZ20585.1"/>
    <property type="molecule type" value="Genomic_DNA"/>
</dbReference>
<organism evidence="2 3">
    <name type="scientific">Allocoleopsis franciscana PCC 7113</name>
    <dbReference type="NCBI Taxonomy" id="1173027"/>
    <lineage>
        <taxon>Bacteria</taxon>
        <taxon>Bacillati</taxon>
        <taxon>Cyanobacteriota</taxon>
        <taxon>Cyanophyceae</taxon>
        <taxon>Coleofasciculales</taxon>
        <taxon>Coleofasciculaceae</taxon>
        <taxon>Allocoleopsis</taxon>
        <taxon>Allocoleopsis franciscana</taxon>
    </lineage>
</organism>
<gene>
    <name evidence="2" type="ORF">Mic7113_4923</name>
</gene>
<protein>
    <submittedName>
        <fullName evidence="2">Uncharacterized protein</fullName>
    </submittedName>
</protein>